<reference evidence="7" key="1">
    <citation type="journal article" date="2019" name="Database">
        <title>The radish genome database (RadishGD): an integrated information resource for radish genomics.</title>
        <authorList>
            <person name="Yu H.J."/>
            <person name="Baek S."/>
            <person name="Lee Y.J."/>
            <person name="Cho A."/>
            <person name="Mun J.H."/>
        </authorList>
    </citation>
    <scope>NUCLEOTIDE SEQUENCE [LARGE SCALE GENOMIC DNA]</scope>
    <source>
        <strain evidence="7">cv. WK10039</strain>
    </source>
</reference>
<dbReference type="SUPFAM" id="SSF101941">
    <property type="entry name" value="NAC domain"/>
    <property type="match status" value="2"/>
</dbReference>
<evidence type="ECO:0000256" key="3">
    <source>
        <dbReference type="ARBA" id="ARBA00023163"/>
    </source>
</evidence>
<dbReference type="GO" id="GO:0006355">
    <property type="term" value="P:regulation of DNA-templated transcription"/>
    <property type="evidence" value="ECO:0007669"/>
    <property type="project" value="InterPro"/>
</dbReference>
<dbReference type="OrthoDB" id="1043216at2759"/>
<evidence type="ECO:0000256" key="1">
    <source>
        <dbReference type="ARBA" id="ARBA00023015"/>
    </source>
</evidence>
<proteinExistence type="predicted"/>
<evidence type="ECO:0000313" key="7">
    <source>
        <dbReference type="Proteomes" id="UP000504610"/>
    </source>
</evidence>
<dbReference type="GeneID" id="108810489"/>
<organism evidence="7 8">
    <name type="scientific">Raphanus sativus</name>
    <name type="common">Radish</name>
    <name type="synonym">Raphanus raphanistrum var. sativus</name>
    <dbReference type="NCBI Taxonomy" id="3726"/>
    <lineage>
        <taxon>Eukaryota</taxon>
        <taxon>Viridiplantae</taxon>
        <taxon>Streptophyta</taxon>
        <taxon>Embryophyta</taxon>
        <taxon>Tracheophyta</taxon>
        <taxon>Spermatophyta</taxon>
        <taxon>Magnoliopsida</taxon>
        <taxon>eudicotyledons</taxon>
        <taxon>Gunneridae</taxon>
        <taxon>Pentapetalae</taxon>
        <taxon>rosids</taxon>
        <taxon>malvids</taxon>
        <taxon>Brassicales</taxon>
        <taxon>Brassicaceae</taxon>
        <taxon>Brassiceae</taxon>
        <taxon>Raphanus</taxon>
    </lineage>
</organism>
<keyword evidence="7" id="KW-1185">Reference proteome</keyword>
<dbReference type="Pfam" id="PF02365">
    <property type="entry name" value="NAM"/>
    <property type="match status" value="2"/>
</dbReference>
<dbReference type="PANTHER" id="PTHR31124">
    <property type="entry name" value="APICAL MERISTEM FORMATION PROTEIN-RELATED-RELATED"/>
    <property type="match status" value="1"/>
</dbReference>
<feature type="domain" description="NAC" evidence="6">
    <location>
        <begin position="209"/>
        <end position="367"/>
    </location>
</feature>
<name>A0A6J0JSQ6_RAPSA</name>
<dbReference type="GO" id="GO:0003677">
    <property type="term" value="F:DNA binding"/>
    <property type="evidence" value="ECO:0007669"/>
    <property type="project" value="UniProtKB-KW"/>
</dbReference>
<keyword evidence="3" id="KW-0804">Transcription</keyword>
<evidence type="ECO:0000313" key="8">
    <source>
        <dbReference type="RefSeq" id="XP_018438101.1"/>
    </source>
</evidence>
<sequence length="379" mass="44941">MEDHSVTSQEDVEDHSITSQEDLEDHSIISQEGMEDYSVFSQEDEIIITYYLKMMINNRKSWPSHFLRDEEANVYNLNPWSLFNTHNPNHFLFVKRRTEACGKTDGSDSGCWRIMARDKLIKTEETGRILGFKKILKFCEKDKKRSEQEEEERVWVMEEYKLVDKWKHDQVICKIRLLLQAEVSSLLAKHLSFLPKWIIPFSRENFMPRRDLCAPNIPTDEIVSYYLKMCVDKGNDWPSHFLQSEQVYGVAPWMIVDADQSSAELQEGLYFFVNRTEKSGRTDGCDVGCWRIMRSDRVIISKRNKVLGFKRVFKFCVKEKAEPVYKFWGDEKKYKVNECKVTWVMDEYRLAKKKDQEGKVICRISLLFPLPLELHVRYF</sequence>
<evidence type="ECO:0000256" key="2">
    <source>
        <dbReference type="ARBA" id="ARBA00023125"/>
    </source>
</evidence>
<keyword evidence="4" id="KW-0539">Nucleus</keyword>
<dbReference type="Proteomes" id="UP000504610">
    <property type="component" value="Chromosome 6"/>
</dbReference>
<protein>
    <submittedName>
        <fullName evidence="8">Uncharacterized protein LOC108810489</fullName>
    </submittedName>
</protein>
<evidence type="ECO:0000256" key="5">
    <source>
        <dbReference type="SAM" id="MobiDB-lite"/>
    </source>
</evidence>
<dbReference type="InterPro" id="IPR036093">
    <property type="entry name" value="NAC_dom_sf"/>
</dbReference>
<dbReference type="PANTHER" id="PTHR31124:SF8">
    <property type="entry name" value="NAC DOMAIN-CONTAINING PROTEIN"/>
    <property type="match status" value="1"/>
</dbReference>
<gene>
    <name evidence="8" type="primary">LOC108810489</name>
</gene>
<dbReference type="KEGG" id="rsz:108810489"/>
<dbReference type="AlphaFoldDB" id="A0A6J0JSQ6"/>
<accession>A0A6J0JSQ6</accession>
<dbReference type="RefSeq" id="XP_018438101.1">
    <property type="nucleotide sequence ID" value="XM_018582599.2"/>
</dbReference>
<dbReference type="Gene3D" id="2.170.150.80">
    <property type="entry name" value="NAC domain"/>
    <property type="match status" value="2"/>
</dbReference>
<feature type="domain" description="NAC" evidence="6">
    <location>
        <begin position="34"/>
        <end position="178"/>
    </location>
</feature>
<evidence type="ECO:0000259" key="6">
    <source>
        <dbReference type="PROSITE" id="PS51005"/>
    </source>
</evidence>
<dbReference type="InterPro" id="IPR003441">
    <property type="entry name" value="NAC-dom"/>
</dbReference>
<dbReference type="PROSITE" id="PS51005">
    <property type="entry name" value="NAC"/>
    <property type="match status" value="2"/>
</dbReference>
<keyword evidence="2" id="KW-0238">DNA-binding</keyword>
<evidence type="ECO:0000256" key="4">
    <source>
        <dbReference type="ARBA" id="ARBA00023242"/>
    </source>
</evidence>
<feature type="region of interest" description="Disordered" evidence="5">
    <location>
        <begin position="1"/>
        <end position="24"/>
    </location>
</feature>
<reference evidence="8" key="2">
    <citation type="submission" date="2025-08" db="UniProtKB">
        <authorList>
            <consortium name="RefSeq"/>
        </authorList>
    </citation>
    <scope>IDENTIFICATION</scope>
    <source>
        <tissue evidence="8">Leaf</tissue>
    </source>
</reference>
<keyword evidence="1" id="KW-0805">Transcription regulation</keyword>